<comment type="caution">
    <text evidence="10">The sequence shown here is derived from an EMBL/GenBank/DDBJ whole genome shotgun (WGS) entry which is preliminary data.</text>
</comment>
<dbReference type="InterPro" id="IPR037235">
    <property type="entry name" value="TRCF-like_C_D7"/>
</dbReference>
<dbReference type="EMBL" id="NWQG01000253">
    <property type="protein sequence ID" value="PDQ17527.1"/>
    <property type="molecule type" value="Genomic_DNA"/>
</dbReference>
<keyword evidence="6" id="KW-0238">DNA-binding</keyword>
<dbReference type="SUPFAM" id="SSF143517">
    <property type="entry name" value="TRCF domain-like"/>
    <property type="match status" value="1"/>
</dbReference>
<dbReference type="PROSITE" id="PS51194">
    <property type="entry name" value="HELICASE_CTER"/>
    <property type="match status" value="1"/>
</dbReference>
<dbReference type="Gene3D" id="3.90.1150.50">
    <property type="entry name" value="Transcription-repair-coupling factor, D7 domain"/>
    <property type="match status" value="1"/>
</dbReference>
<evidence type="ECO:0000259" key="8">
    <source>
        <dbReference type="PROSITE" id="PS51192"/>
    </source>
</evidence>
<gene>
    <name evidence="10" type="ORF">CN311_29625</name>
</gene>
<dbReference type="SUPFAM" id="SSF52540">
    <property type="entry name" value="P-loop containing nucleoside triphosphate hydrolases"/>
    <property type="match status" value="1"/>
</dbReference>
<dbReference type="GO" id="GO:0003678">
    <property type="term" value="F:DNA helicase activity"/>
    <property type="evidence" value="ECO:0007669"/>
    <property type="project" value="TreeGrafter"/>
</dbReference>
<feature type="non-terminal residue" evidence="10">
    <location>
        <position position="1"/>
    </location>
</feature>
<feature type="domain" description="Helicase ATP-binding" evidence="8">
    <location>
        <begin position="19"/>
        <end position="180"/>
    </location>
</feature>
<keyword evidence="4" id="KW-0347">Helicase</keyword>
<evidence type="ECO:0000259" key="9">
    <source>
        <dbReference type="PROSITE" id="PS51194"/>
    </source>
</evidence>
<dbReference type="Gene3D" id="3.40.50.300">
    <property type="entry name" value="P-loop containing nucleotide triphosphate hydrolases"/>
    <property type="match status" value="2"/>
</dbReference>
<evidence type="ECO:0000256" key="5">
    <source>
        <dbReference type="ARBA" id="ARBA00022840"/>
    </source>
</evidence>
<dbReference type="Proteomes" id="UP000219182">
    <property type="component" value="Unassembled WGS sequence"/>
</dbReference>
<dbReference type="InterPro" id="IPR011545">
    <property type="entry name" value="DEAD/DEAH_box_helicase_dom"/>
</dbReference>
<evidence type="ECO:0000256" key="3">
    <source>
        <dbReference type="ARBA" id="ARBA00022801"/>
    </source>
</evidence>
<organism evidence="10 11">
    <name type="scientific">Mesorhizobium sanjuanii</name>
    <dbReference type="NCBI Taxonomy" id="2037900"/>
    <lineage>
        <taxon>Bacteria</taxon>
        <taxon>Pseudomonadati</taxon>
        <taxon>Pseudomonadota</taxon>
        <taxon>Alphaproteobacteria</taxon>
        <taxon>Hyphomicrobiales</taxon>
        <taxon>Phyllobacteriaceae</taxon>
        <taxon>Mesorhizobium</taxon>
    </lineage>
</organism>
<keyword evidence="7" id="KW-0234">DNA repair</keyword>
<keyword evidence="1" id="KW-0547">Nucleotide-binding</keyword>
<keyword evidence="11" id="KW-1185">Reference proteome</keyword>
<dbReference type="GO" id="GO:0006281">
    <property type="term" value="P:DNA repair"/>
    <property type="evidence" value="ECO:0007669"/>
    <property type="project" value="UniProtKB-KW"/>
</dbReference>
<dbReference type="InterPro" id="IPR005118">
    <property type="entry name" value="TRCF_C"/>
</dbReference>
<evidence type="ECO:0000256" key="7">
    <source>
        <dbReference type="ARBA" id="ARBA00023204"/>
    </source>
</evidence>
<keyword evidence="5" id="KW-0067">ATP-binding</keyword>
<proteinExistence type="predicted"/>
<evidence type="ECO:0000256" key="4">
    <source>
        <dbReference type="ARBA" id="ARBA00022806"/>
    </source>
</evidence>
<dbReference type="SMART" id="SM00490">
    <property type="entry name" value="HELICc"/>
    <property type="match status" value="1"/>
</dbReference>
<dbReference type="GO" id="GO:0003677">
    <property type="term" value="F:DNA binding"/>
    <property type="evidence" value="ECO:0007669"/>
    <property type="project" value="UniProtKB-KW"/>
</dbReference>
<protein>
    <submittedName>
        <fullName evidence="10">Transcription-repair coupling factor</fullName>
    </submittedName>
</protein>
<dbReference type="InterPro" id="IPR047112">
    <property type="entry name" value="RecG/Mfd"/>
</dbReference>
<dbReference type="PANTHER" id="PTHR47964:SF1">
    <property type="entry name" value="ATP-DEPENDENT DNA HELICASE HOMOLOG RECG, CHLOROPLASTIC"/>
    <property type="match status" value="1"/>
</dbReference>
<evidence type="ECO:0000313" key="11">
    <source>
        <dbReference type="Proteomes" id="UP000219182"/>
    </source>
</evidence>
<dbReference type="AlphaFoldDB" id="A0A2A6F6F6"/>
<dbReference type="PROSITE" id="PS51192">
    <property type="entry name" value="HELICASE_ATP_BIND_1"/>
    <property type="match status" value="1"/>
</dbReference>
<evidence type="ECO:0000313" key="10">
    <source>
        <dbReference type="EMBL" id="PDQ17527.1"/>
    </source>
</evidence>
<dbReference type="CDD" id="cd17991">
    <property type="entry name" value="DEXHc_TRCF"/>
    <property type="match status" value="1"/>
</dbReference>
<accession>A0A2A6F6F6</accession>
<sequence length="551" mass="60670">FPYEETDDQQTAIDSVMDDLGAGKPMDRLICGDVGFGKTEVALRAAFIAAMEGFQVAVVVPTTLLSRQHFKTFSQRFSGLPIRVAQASRLVGAKDLAETKKGIAEGTVDIVVGTHALLGSAISFKNLGLLIIDEEQHFGVKHKERLKDLKTDVHVLTLSATPIPRTLQLALTGVRELSLIATPPVDRMAVRTFISPFDPLVIRETLLRERYRGGHSFYVVPRISDLAEIHDFLKESVPELKVAVAHGQMPPGELDDIMNAFYDGQYDVLLSTTIVESGLDIPTANTLIVHRADMFGLSQLYQLRGRVGRSKVRAYALFTLPANRKLTDTAERRLKVLQSLDTLGAGFQLASHDLDIRGAGNLLGEEQSGHIKEVGFELYQQMLEEAVAEVKDSGEVQDGGWSPQIAVGTAVMIPESYVPDLQLRLALYRRLGDLENTEEIDAFGAELIDRFGPLPEEVKHLLKIVFIKALCRKANVEKLDAGPKGVVIHFRKREYPNPVGLVKFIGEQGSLAKIRPDHSVVFTRDWPTAEKRLAGSAVVMTQLARLAEKAA</sequence>
<dbReference type="Pfam" id="PF00270">
    <property type="entry name" value="DEAD"/>
    <property type="match status" value="1"/>
</dbReference>
<dbReference type="GO" id="GO:0016787">
    <property type="term" value="F:hydrolase activity"/>
    <property type="evidence" value="ECO:0007669"/>
    <property type="project" value="UniProtKB-KW"/>
</dbReference>
<feature type="domain" description="Helicase C-terminal" evidence="9">
    <location>
        <begin position="196"/>
        <end position="355"/>
    </location>
</feature>
<evidence type="ECO:0000256" key="6">
    <source>
        <dbReference type="ARBA" id="ARBA00023125"/>
    </source>
</evidence>
<dbReference type="RefSeq" id="WP_133117287.1">
    <property type="nucleotide sequence ID" value="NZ_NWQG01000253.1"/>
</dbReference>
<dbReference type="SMART" id="SM00487">
    <property type="entry name" value="DEXDc"/>
    <property type="match status" value="1"/>
</dbReference>
<dbReference type="InterPro" id="IPR027417">
    <property type="entry name" value="P-loop_NTPase"/>
</dbReference>
<keyword evidence="2" id="KW-0227">DNA damage</keyword>
<name>A0A2A6F6F6_9HYPH</name>
<dbReference type="GO" id="GO:0005524">
    <property type="term" value="F:ATP binding"/>
    <property type="evidence" value="ECO:0007669"/>
    <property type="project" value="UniProtKB-KW"/>
</dbReference>
<dbReference type="SMART" id="SM00982">
    <property type="entry name" value="TRCF"/>
    <property type="match status" value="1"/>
</dbReference>
<dbReference type="PANTHER" id="PTHR47964">
    <property type="entry name" value="ATP-DEPENDENT DNA HELICASE HOMOLOG RECG, CHLOROPLASTIC"/>
    <property type="match status" value="1"/>
</dbReference>
<dbReference type="Pfam" id="PF00271">
    <property type="entry name" value="Helicase_C"/>
    <property type="match status" value="1"/>
</dbReference>
<dbReference type="InterPro" id="IPR014001">
    <property type="entry name" value="Helicase_ATP-bd"/>
</dbReference>
<dbReference type="Pfam" id="PF03461">
    <property type="entry name" value="TRCF"/>
    <property type="match status" value="1"/>
</dbReference>
<dbReference type="InterPro" id="IPR001650">
    <property type="entry name" value="Helicase_C-like"/>
</dbReference>
<reference evidence="10 11" key="1">
    <citation type="submission" date="2017-09" db="EMBL/GenBank/DDBJ databases">
        <title>Mesorhizobum sanjuanii sp. nov. isolated from nodules of Lotus tenuis in saline-alkaline lowlands of Flooding Pampa.</title>
        <authorList>
            <person name="Sannazzaro A.I."/>
            <person name="Torres Tejerizo G.A."/>
            <person name="Fontana F."/>
            <person name="Cumpa Velazquez L.M."/>
            <person name="Hansen L."/>
            <person name="Pistorio M."/>
            <person name="Estrella M.J."/>
        </authorList>
    </citation>
    <scope>NUCLEOTIDE SEQUENCE [LARGE SCALE GENOMIC DNA]</scope>
    <source>
        <strain evidence="10 11">BSA136</strain>
    </source>
</reference>
<keyword evidence="3" id="KW-0378">Hydrolase</keyword>
<evidence type="ECO:0000256" key="1">
    <source>
        <dbReference type="ARBA" id="ARBA00022741"/>
    </source>
</evidence>
<evidence type="ECO:0000256" key="2">
    <source>
        <dbReference type="ARBA" id="ARBA00022763"/>
    </source>
</evidence>